<dbReference type="InterPro" id="IPR012338">
    <property type="entry name" value="Beta-lactam/transpept-like"/>
</dbReference>
<dbReference type="Proteomes" id="UP000094487">
    <property type="component" value="Unassembled WGS sequence"/>
</dbReference>
<gene>
    <name evidence="5" type="ORF">BFL28_12495</name>
</gene>
<sequence>MKLVVALVAGMVAVAAAASQHAAPSQPDPSGPRTAASGPSRASAAPLTVSDLGNWMDPFMRDTLSKGRIAGGQVVVVKDGRTLFQRGYGYADLAAKRPMDPTRSQMRIGSTSKLFTWTAVMQLVEAGKIDLNADVNRYLDFRITPPGNRPVTMADLMTHRGGFEEGLKDVLATDPKKLKTMERYLKENRRPFMFPPGEVPSYSNYGTTLAGYIVQRVSGEPFETYVQRHILTPLQMRHTTLAQPLPPPFARTAAKGYRTTEDAPSPFELVGTGPAGQVSTTAGDMANFMIAHLADGSFGNAAILRPETVRLMHSPSLMVRDGFDTLAHGFFHGRRNGRVLLSHGGDTVVFHSDLNLLPQEGVGIFVSFNSRGEDDAVYPARERLLELFLDRYYPVAASRTPPAIPSAAADAKAIAGRYESSRRVETGFISLFYLLQQDQVTANPDGTIAVSSISDKTFREIAPKLWREVGGARQLLATEVEGRRAIIDSNNPVQILQAAPLSRNGSVFQLVAGLSLSVLIVTGIAWPITAIVRRVRQRAPGVTGQAARVRRATRIAVIANLAYFAGWCMLLAPILRADVGFYNDSLDGFIRVLQIGALIPLAGAVLGAWNSLMAFRSGEGWFARIASLIVALALIGFLWAAWMAGFIGWSVNY</sequence>
<feature type="region of interest" description="Disordered" evidence="1">
    <location>
        <begin position="20"/>
        <end position="45"/>
    </location>
</feature>
<keyword evidence="2" id="KW-0812">Transmembrane</keyword>
<dbReference type="InterPro" id="IPR001466">
    <property type="entry name" value="Beta-lactam-related"/>
</dbReference>
<dbReference type="STRING" id="1888892.BFL28_12495"/>
<evidence type="ECO:0000259" key="4">
    <source>
        <dbReference type="Pfam" id="PF00144"/>
    </source>
</evidence>
<dbReference type="SUPFAM" id="SSF56601">
    <property type="entry name" value="beta-lactamase/transpeptidase-like"/>
    <property type="match status" value="1"/>
</dbReference>
<feature type="chain" id="PRO_5009132216" description="Beta-lactamase-related domain-containing protein" evidence="3">
    <location>
        <begin position="23"/>
        <end position="653"/>
    </location>
</feature>
<keyword evidence="2" id="KW-0472">Membrane</keyword>
<dbReference type="Gene3D" id="3.40.710.10">
    <property type="entry name" value="DD-peptidase/beta-lactamase superfamily"/>
    <property type="match status" value="1"/>
</dbReference>
<name>A0A1E3LZ86_9SPHN</name>
<organism evidence="5 6">
    <name type="scientific">Sphingomonas turrisvirgatae</name>
    <dbReference type="NCBI Taxonomy" id="1888892"/>
    <lineage>
        <taxon>Bacteria</taxon>
        <taxon>Pseudomonadati</taxon>
        <taxon>Pseudomonadota</taxon>
        <taxon>Alphaproteobacteria</taxon>
        <taxon>Sphingomonadales</taxon>
        <taxon>Sphingomonadaceae</taxon>
        <taxon>Sphingomonas</taxon>
    </lineage>
</organism>
<feature type="transmembrane region" description="Helical" evidence="2">
    <location>
        <begin position="553"/>
        <end position="576"/>
    </location>
</feature>
<dbReference type="PANTHER" id="PTHR46825">
    <property type="entry name" value="D-ALANYL-D-ALANINE-CARBOXYPEPTIDASE/ENDOPEPTIDASE AMPH"/>
    <property type="match status" value="1"/>
</dbReference>
<reference evidence="5 6" key="1">
    <citation type="submission" date="2016-08" db="EMBL/GenBank/DDBJ databases">
        <title>Draft genome of the agarase producing Sphingomonas sp. MCT13.</title>
        <authorList>
            <person name="D'Andrea M.M."/>
            <person name="Rossolini G.M."/>
            <person name="Thaller M.C."/>
        </authorList>
    </citation>
    <scope>NUCLEOTIDE SEQUENCE [LARGE SCALE GENOMIC DNA]</scope>
    <source>
        <strain evidence="5 6">MCT13</strain>
    </source>
</reference>
<evidence type="ECO:0000256" key="1">
    <source>
        <dbReference type="SAM" id="MobiDB-lite"/>
    </source>
</evidence>
<dbReference type="InterPro" id="IPR050491">
    <property type="entry name" value="AmpC-like"/>
</dbReference>
<feature type="compositionally biased region" description="Low complexity" evidence="1">
    <location>
        <begin position="32"/>
        <end position="45"/>
    </location>
</feature>
<feature type="domain" description="Beta-lactamase-related" evidence="4">
    <location>
        <begin position="60"/>
        <end position="383"/>
    </location>
</feature>
<proteinExistence type="predicted"/>
<protein>
    <recommendedName>
        <fullName evidence="4">Beta-lactamase-related domain-containing protein</fullName>
    </recommendedName>
</protein>
<dbReference type="PANTHER" id="PTHR46825:SF9">
    <property type="entry name" value="BETA-LACTAMASE-RELATED DOMAIN-CONTAINING PROTEIN"/>
    <property type="match status" value="1"/>
</dbReference>
<evidence type="ECO:0000313" key="5">
    <source>
        <dbReference type="EMBL" id="ODP39033.1"/>
    </source>
</evidence>
<evidence type="ECO:0000313" key="6">
    <source>
        <dbReference type="Proteomes" id="UP000094487"/>
    </source>
</evidence>
<keyword evidence="6" id="KW-1185">Reference proteome</keyword>
<dbReference type="EMBL" id="MDDS01000009">
    <property type="protein sequence ID" value="ODP39033.1"/>
    <property type="molecule type" value="Genomic_DNA"/>
</dbReference>
<feature type="transmembrane region" description="Helical" evidence="2">
    <location>
        <begin position="507"/>
        <end position="532"/>
    </location>
</feature>
<feature type="transmembrane region" description="Helical" evidence="2">
    <location>
        <begin position="621"/>
        <end position="649"/>
    </location>
</feature>
<dbReference type="Pfam" id="PF00144">
    <property type="entry name" value="Beta-lactamase"/>
    <property type="match status" value="1"/>
</dbReference>
<accession>A0A1E3LZ86</accession>
<keyword evidence="3" id="KW-0732">Signal</keyword>
<evidence type="ECO:0000256" key="3">
    <source>
        <dbReference type="SAM" id="SignalP"/>
    </source>
</evidence>
<evidence type="ECO:0000256" key="2">
    <source>
        <dbReference type="SAM" id="Phobius"/>
    </source>
</evidence>
<dbReference type="RefSeq" id="WP_069319368.1">
    <property type="nucleotide sequence ID" value="NZ_MDDS01000009.1"/>
</dbReference>
<dbReference type="OrthoDB" id="119951at2"/>
<comment type="caution">
    <text evidence="5">The sequence shown here is derived from an EMBL/GenBank/DDBJ whole genome shotgun (WGS) entry which is preliminary data.</text>
</comment>
<feature type="transmembrane region" description="Helical" evidence="2">
    <location>
        <begin position="588"/>
        <end position="609"/>
    </location>
</feature>
<dbReference type="AlphaFoldDB" id="A0A1E3LZ86"/>
<feature type="signal peptide" evidence="3">
    <location>
        <begin position="1"/>
        <end position="22"/>
    </location>
</feature>
<keyword evidence="2" id="KW-1133">Transmembrane helix</keyword>